<evidence type="ECO:0000256" key="4">
    <source>
        <dbReference type="ARBA" id="ARBA00023136"/>
    </source>
</evidence>
<feature type="compositionally biased region" description="Basic and acidic residues" evidence="5">
    <location>
        <begin position="621"/>
        <end position="632"/>
    </location>
</feature>
<reference evidence="9" key="1">
    <citation type="submission" date="2016-10" db="EMBL/GenBank/DDBJ databases">
        <authorList>
            <person name="Jeantristanb JTB J.-T."/>
            <person name="Ricardo R."/>
        </authorList>
    </citation>
    <scope>NUCLEOTIDE SEQUENCE [LARGE SCALE GENOMIC DNA]</scope>
</reference>
<evidence type="ECO:0000259" key="7">
    <source>
        <dbReference type="PROSITE" id="PS50188"/>
    </source>
</evidence>
<feature type="compositionally biased region" description="Basic and acidic residues" evidence="5">
    <location>
        <begin position="14"/>
        <end position="24"/>
    </location>
</feature>
<name>A0A2X0KQB2_9BASI</name>
<feature type="compositionally biased region" description="Low complexity" evidence="5">
    <location>
        <begin position="46"/>
        <end position="75"/>
    </location>
</feature>
<comment type="subcellular location">
    <subcellularLocation>
        <location evidence="1">Membrane</location>
        <topology evidence="1">Single-pass membrane protein</topology>
    </subcellularLocation>
</comment>
<proteinExistence type="predicted"/>
<feature type="transmembrane region" description="Helical" evidence="6">
    <location>
        <begin position="171"/>
        <end position="196"/>
    </location>
</feature>
<feature type="compositionally biased region" description="Polar residues" evidence="5">
    <location>
        <begin position="25"/>
        <end position="34"/>
    </location>
</feature>
<dbReference type="SUPFAM" id="SSF49899">
    <property type="entry name" value="Concanavalin A-like lectins/glucanases"/>
    <property type="match status" value="1"/>
</dbReference>
<dbReference type="CDD" id="cd12910">
    <property type="entry name" value="SPRY_SSH4_like"/>
    <property type="match status" value="1"/>
</dbReference>
<feature type="domain" description="B30.2/SPRY" evidence="7">
    <location>
        <begin position="260"/>
        <end position="453"/>
    </location>
</feature>
<evidence type="ECO:0000313" key="9">
    <source>
        <dbReference type="Proteomes" id="UP000249723"/>
    </source>
</evidence>
<dbReference type="STRING" id="289078.A0A2X0KQB2"/>
<keyword evidence="3 6" id="KW-1133">Transmembrane helix</keyword>
<feature type="compositionally biased region" description="Low complexity" evidence="5">
    <location>
        <begin position="101"/>
        <end position="110"/>
    </location>
</feature>
<dbReference type="InterPro" id="IPR043136">
    <property type="entry name" value="B30.2/SPRY_sf"/>
</dbReference>
<dbReference type="InterPro" id="IPR001870">
    <property type="entry name" value="B30.2/SPRY"/>
</dbReference>
<feature type="region of interest" description="Disordered" evidence="5">
    <location>
        <begin position="824"/>
        <end position="863"/>
    </location>
</feature>
<feature type="region of interest" description="Disordered" evidence="5">
    <location>
        <begin position="621"/>
        <end position="696"/>
    </location>
</feature>
<dbReference type="PROSITE" id="PS50188">
    <property type="entry name" value="B302_SPRY"/>
    <property type="match status" value="1"/>
</dbReference>
<dbReference type="Pfam" id="PF00622">
    <property type="entry name" value="SPRY"/>
    <property type="match status" value="1"/>
</dbReference>
<dbReference type="InterPro" id="IPR050618">
    <property type="entry name" value="Ubq-SigPath_Reg"/>
</dbReference>
<evidence type="ECO:0000256" key="3">
    <source>
        <dbReference type="ARBA" id="ARBA00022989"/>
    </source>
</evidence>
<evidence type="ECO:0000313" key="8">
    <source>
        <dbReference type="EMBL" id="SCZ89493.1"/>
    </source>
</evidence>
<accession>A0A2X0KQB2</accession>
<gene>
    <name evidence="8" type="ORF">BZ3500_MVSOF-1268-A1-R1_CHR1-1G01216</name>
</gene>
<feature type="compositionally biased region" description="Polar residues" evidence="5">
    <location>
        <begin position="135"/>
        <end position="147"/>
    </location>
</feature>
<protein>
    <submittedName>
        <fullName evidence="8">BZ3500_MvSof-1268-A1-R1_Chr1-1g01216 protein</fullName>
    </submittedName>
</protein>
<dbReference type="InterPro" id="IPR003877">
    <property type="entry name" value="SPRY_dom"/>
</dbReference>
<dbReference type="InterPro" id="IPR035780">
    <property type="entry name" value="SPRY_Ssh4-like"/>
</dbReference>
<evidence type="ECO:0000256" key="5">
    <source>
        <dbReference type="SAM" id="MobiDB-lite"/>
    </source>
</evidence>
<dbReference type="PANTHER" id="PTHR12864">
    <property type="entry name" value="RAN BINDING PROTEIN 9-RELATED"/>
    <property type="match status" value="1"/>
</dbReference>
<feature type="compositionally biased region" description="Low complexity" evidence="5">
    <location>
        <begin position="542"/>
        <end position="551"/>
    </location>
</feature>
<sequence length="863" mass="91197">MAPTVTTRRRRRVINHDDSDDKSQDMLSTWNTRPYPNGGSGRGRGRVNVNAAASSDQQQQQQQQQGQASGSDKAQILARQKEAVEYLRQRQQQLFDDAQWRSNGAAAASRQRSRQRGGGGAGLSNARGRGWEASGSGTASLPFSSDLPTIPSDPESPQMPGDGQLEDPLRLLLPLLILLTSLLFSLLVFLVFLILVRRRRGAIALPLGEGGPTNLEHEDRWEAEADVAGIEQRWLEDVDENVGIGYTRAKVWQTQYPPNSQPTDITLSQFLSIQEKGISAWSFEPDYESNPAMIVQSRTEITFLSDGVGMAPEEGGGCCVQSNLPLPKINEVYYWECKMYEKPEGTNVALGLATKPYPSFRMPGASKYSVGYFSADGFKSHSYPFTATSYGPPLREGDVLGIGYRPRSGTVFFTRNGKKLEDAYTGLTRHNLFPTVGADGPCTVHVNLGQAGFVFIEANVKKWGLAPMMGTLAPPPAYGSERGSILLESAVAQQQQQQAARGLLSGFTGGSSGTGPSSRVQGGSRPSGRRQHSSRRNGAAGGAELSAGSASTVGGGHPSTAAGAAAALGSPTRPAQPVRPSPLRHSRNVSHQSSSSHSYDIEAGHRSPLALIEDSERSIHPDQDQYDEERARLHNPPTPGLLDISLHSMHRFPSTPPPRSPSMDDDEVGSTTSHSTYGSRSTSEEGGGSGGESSQGLGRVGIAAAAAAQDPPAYHPIDPHMYAPGVAETILEDAFANSGGRSSGGVTTLGGGGYFHPSQSYHPTQQGAFFPSRTYNTPLATSRGSPTPFGQLPMNVGFPGSTSNAEEGRGGGFWSWLGFGSGASQGSGGDVEAGTASTSGTGAVDVYPGAGGQGTRGAPGATR</sequence>
<feature type="region of interest" description="Disordered" evidence="5">
    <location>
        <begin position="1"/>
        <end position="75"/>
    </location>
</feature>
<feature type="compositionally biased region" description="Low complexity" evidence="5">
    <location>
        <begin position="497"/>
        <end position="506"/>
    </location>
</feature>
<dbReference type="InterPro" id="IPR013320">
    <property type="entry name" value="ConA-like_dom_sf"/>
</dbReference>
<dbReference type="GO" id="GO:0016020">
    <property type="term" value="C:membrane"/>
    <property type="evidence" value="ECO:0007669"/>
    <property type="project" value="UniProtKB-SubCell"/>
</dbReference>
<dbReference type="EMBL" id="FMWP01000013">
    <property type="protein sequence ID" value="SCZ89493.1"/>
    <property type="molecule type" value="Genomic_DNA"/>
</dbReference>
<feature type="compositionally biased region" description="Low complexity" evidence="5">
    <location>
        <begin position="589"/>
        <end position="598"/>
    </location>
</feature>
<feature type="compositionally biased region" description="Low complexity" evidence="5">
    <location>
        <begin position="558"/>
        <end position="572"/>
    </location>
</feature>
<dbReference type="AlphaFoldDB" id="A0A2X0KQB2"/>
<dbReference type="Gene3D" id="2.60.120.920">
    <property type="match status" value="1"/>
</dbReference>
<feature type="region of interest" description="Disordered" evidence="5">
    <location>
        <begin position="497"/>
        <end position="602"/>
    </location>
</feature>
<keyword evidence="2 6" id="KW-0812">Transmembrane</keyword>
<evidence type="ECO:0000256" key="1">
    <source>
        <dbReference type="ARBA" id="ARBA00004167"/>
    </source>
</evidence>
<dbReference type="Proteomes" id="UP000249723">
    <property type="component" value="Unassembled WGS sequence"/>
</dbReference>
<feature type="region of interest" description="Disordered" evidence="5">
    <location>
        <begin position="98"/>
        <end position="163"/>
    </location>
</feature>
<keyword evidence="4 6" id="KW-0472">Membrane</keyword>
<dbReference type="SMART" id="SM00449">
    <property type="entry name" value="SPRY"/>
    <property type="match status" value="1"/>
</dbReference>
<evidence type="ECO:0000256" key="6">
    <source>
        <dbReference type="SAM" id="Phobius"/>
    </source>
</evidence>
<evidence type="ECO:0000256" key="2">
    <source>
        <dbReference type="ARBA" id="ARBA00022692"/>
    </source>
</evidence>
<organism evidence="8 9">
    <name type="scientific">Microbotryum saponariae</name>
    <dbReference type="NCBI Taxonomy" id="289078"/>
    <lineage>
        <taxon>Eukaryota</taxon>
        <taxon>Fungi</taxon>
        <taxon>Dikarya</taxon>
        <taxon>Basidiomycota</taxon>
        <taxon>Pucciniomycotina</taxon>
        <taxon>Microbotryomycetes</taxon>
        <taxon>Microbotryales</taxon>
        <taxon>Microbotryaceae</taxon>
        <taxon>Microbotryum</taxon>
    </lineage>
</organism>
<dbReference type="OrthoDB" id="258495at2759"/>
<keyword evidence="9" id="KW-1185">Reference proteome</keyword>